<evidence type="ECO:0000313" key="2">
    <source>
        <dbReference type="EMBL" id="MPN41615.1"/>
    </source>
</evidence>
<sequence length="81" mass="9060">MLALLKVSIYRKKPVAPDSRNHGMSFLLGGFIFFDITTIISDTLAAIYLKSPRGNGEKYCNARRVNTYANDQNKIVVMAYG</sequence>
<evidence type="ECO:0000256" key="1">
    <source>
        <dbReference type="SAM" id="Phobius"/>
    </source>
</evidence>
<reference evidence="2" key="1">
    <citation type="submission" date="2019-08" db="EMBL/GenBank/DDBJ databases">
        <authorList>
            <person name="Kucharzyk K."/>
            <person name="Murdoch R.W."/>
            <person name="Higgins S."/>
            <person name="Loffler F."/>
        </authorList>
    </citation>
    <scope>NUCLEOTIDE SEQUENCE</scope>
</reference>
<comment type="caution">
    <text evidence="2">The sequence shown here is derived from an EMBL/GenBank/DDBJ whole genome shotgun (WGS) entry which is preliminary data.</text>
</comment>
<name>A0A645HRE1_9ZZZZ</name>
<keyword evidence="1" id="KW-1133">Transmembrane helix</keyword>
<organism evidence="2">
    <name type="scientific">bioreactor metagenome</name>
    <dbReference type="NCBI Taxonomy" id="1076179"/>
    <lineage>
        <taxon>unclassified sequences</taxon>
        <taxon>metagenomes</taxon>
        <taxon>ecological metagenomes</taxon>
    </lineage>
</organism>
<dbReference type="AlphaFoldDB" id="A0A645HRE1"/>
<accession>A0A645HRE1</accession>
<proteinExistence type="predicted"/>
<feature type="transmembrane region" description="Helical" evidence="1">
    <location>
        <begin position="26"/>
        <end position="49"/>
    </location>
</feature>
<keyword evidence="1" id="KW-0472">Membrane</keyword>
<protein>
    <submittedName>
        <fullName evidence="2">Uncharacterized protein</fullName>
    </submittedName>
</protein>
<dbReference type="EMBL" id="VSSQ01098786">
    <property type="protein sequence ID" value="MPN41615.1"/>
    <property type="molecule type" value="Genomic_DNA"/>
</dbReference>
<gene>
    <name evidence="2" type="ORF">SDC9_189169</name>
</gene>
<keyword evidence="1" id="KW-0812">Transmembrane</keyword>